<dbReference type="InParanoid" id="A7SAU5"/>
<dbReference type="EMBL" id="DS469611">
    <property type="protein sequence ID" value="EDO39185.1"/>
    <property type="molecule type" value="Genomic_DNA"/>
</dbReference>
<reference evidence="3 4" key="1">
    <citation type="journal article" date="2007" name="Science">
        <title>Sea anemone genome reveals ancestral eumetazoan gene repertoire and genomic organization.</title>
        <authorList>
            <person name="Putnam N.H."/>
            <person name="Srivastava M."/>
            <person name="Hellsten U."/>
            <person name="Dirks B."/>
            <person name="Chapman J."/>
            <person name="Salamov A."/>
            <person name="Terry A."/>
            <person name="Shapiro H."/>
            <person name="Lindquist E."/>
            <person name="Kapitonov V.V."/>
            <person name="Jurka J."/>
            <person name="Genikhovich G."/>
            <person name="Grigoriev I.V."/>
            <person name="Lucas S.M."/>
            <person name="Steele R.E."/>
            <person name="Finnerty J.R."/>
            <person name="Technau U."/>
            <person name="Martindale M.Q."/>
            <person name="Rokhsar D.S."/>
        </authorList>
    </citation>
    <scope>NUCLEOTIDE SEQUENCE [LARGE SCALE GENOMIC DNA]</scope>
    <source>
        <strain evidence="4">CH2 X CH6</strain>
    </source>
</reference>
<evidence type="ECO:0000256" key="2">
    <source>
        <dbReference type="SAM" id="SignalP"/>
    </source>
</evidence>
<protein>
    <submittedName>
        <fullName evidence="3">Uncharacterized protein</fullName>
    </submittedName>
</protein>
<organism evidence="3 4">
    <name type="scientific">Nematostella vectensis</name>
    <name type="common">Starlet sea anemone</name>
    <dbReference type="NCBI Taxonomy" id="45351"/>
    <lineage>
        <taxon>Eukaryota</taxon>
        <taxon>Metazoa</taxon>
        <taxon>Cnidaria</taxon>
        <taxon>Anthozoa</taxon>
        <taxon>Hexacorallia</taxon>
        <taxon>Actiniaria</taxon>
        <taxon>Edwardsiidae</taxon>
        <taxon>Nematostella</taxon>
    </lineage>
</organism>
<dbReference type="AlphaFoldDB" id="A7SAU5"/>
<feature type="signal peptide" evidence="2">
    <location>
        <begin position="1"/>
        <end position="22"/>
    </location>
</feature>
<gene>
    <name evidence="3" type="ORF">NEMVEDRAFT_v1g244038</name>
</gene>
<evidence type="ECO:0000256" key="1">
    <source>
        <dbReference type="SAM" id="MobiDB-lite"/>
    </source>
</evidence>
<name>A7SAU5_NEMVE</name>
<feature type="region of interest" description="Disordered" evidence="1">
    <location>
        <begin position="244"/>
        <end position="341"/>
    </location>
</feature>
<dbReference type="Proteomes" id="UP000001593">
    <property type="component" value="Unassembled WGS sequence"/>
</dbReference>
<keyword evidence="4" id="KW-1185">Reference proteome</keyword>
<keyword evidence="2" id="KW-0732">Signal</keyword>
<feature type="region of interest" description="Disordered" evidence="1">
    <location>
        <begin position="177"/>
        <end position="227"/>
    </location>
</feature>
<feature type="compositionally biased region" description="Pro residues" evidence="1">
    <location>
        <begin position="187"/>
        <end position="204"/>
    </location>
</feature>
<evidence type="ECO:0000313" key="3">
    <source>
        <dbReference type="EMBL" id="EDO39185.1"/>
    </source>
</evidence>
<evidence type="ECO:0000313" key="4">
    <source>
        <dbReference type="Proteomes" id="UP000001593"/>
    </source>
</evidence>
<dbReference type="HOGENOM" id="CLU_814574_0_0_1"/>
<accession>A7SAU5</accession>
<feature type="chain" id="PRO_5002714921" evidence="2">
    <location>
        <begin position="23"/>
        <end position="341"/>
    </location>
</feature>
<proteinExistence type="predicted"/>
<sequence>MLPPKYIFALFVILALVGSIHCEKQTKPDKGNKASNVLGQSNHDFTVADIQSTTQRTQIKRSVHVQRKDNIAEYDTEVPSMWLQDFYVLFQISRGISVLSLNCEAKLLLASAGLFDREGKYTKLPICPSHRDADGASDGAVIVRTAAAERGISVNSARSRYPVDSARSRFSCLQRQSQISPWTAPEQEPPNHTPPWTAPEPFPPVDSARAGPPMDRARARSPRGRRQFKISLLTEPDTTVDSARARYPRGHRKSQIPPWTRSQSQISWWEAPEPDTPWTAQKPDPPVDSAKAISPVDKSKIAPWTAPEPDFLVDRARSPPHPVNSARAKYPHRALDSSMKI</sequence>